<proteinExistence type="predicted"/>
<accession>A0ABT0L8A1</accession>
<keyword evidence="2" id="KW-1185">Reference proteome</keyword>
<dbReference type="Pfam" id="PF12836">
    <property type="entry name" value="HHH_3"/>
    <property type="match status" value="1"/>
</dbReference>
<dbReference type="Gene3D" id="1.10.150.280">
    <property type="entry name" value="AF1531-like domain"/>
    <property type="match status" value="1"/>
</dbReference>
<dbReference type="InterPro" id="IPR051675">
    <property type="entry name" value="Endo/Exo/Phosphatase_dom_1"/>
</dbReference>
<dbReference type="SUPFAM" id="SSF47781">
    <property type="entry name" value="RuvA domain 2-like"/>
    <property type="match status" value="1"/>
</dbReference>
<dbReference type="NCBIfam" id="TIGR00426">
    <property type="entry name" value="competence protein ComEA helix-hairpin-helix repeat region"/>
    <property type="match status" value="1"/>
</dbReference>
<protein>
    <submittedName>
        <fullName evidence="1">ComEA family DNA-binding protein</fullName>
    </submittedName>
</protein>
<dbReference type="PANTHER" id="PTHR21180">
    <property type="entry name" value="ENDONUCLEASE/EXONUCLEASE/PHOSPHATASE FAMILY DOMAIN-CONTAINING PROTEIN 1"/>
    <property type="match status" value="1"/>
</dbReference>
<dbReference type="Proteomes" id="UP001203423">
    <property type="component" value="Unassembled WGS sequence"/>
</dbReference>
<organism evidence="1 2">
    <name type="scientific">Shewanella surugensis</name>
    <dbReference type="NCBI Taxonomy" id="212020"/>
    <lineage>
        <taxon>Bacteria</taxon>
        <taxon>Pseudomonadati</taxon>
        <taxon>Pseudomonadota</taxon>
        <taxon>Gammaproteobacteria</taxon>
        <taxon>Alteromonadales</taxon>
        <taxon>Shewanellaceae</taxon>
        <taxon>Shewanella</taxon>
    </lineage>
</organism>
<gene>
    <name evidence="1" type="ORF">L2764_05355</name>
</gene>
<comment type="caution">
    <text evidence="1">The sequence shown here is derived from an EMBL/GenBank/DDBJ whole genome shotgun (WGS) entry which is preliminary data.</text>
</comment>
<name>A0ABT0L8A1_9GAMM</name>
<reference evidence="1 2" key="1">
    <citation type="submission" date="2022-01" db="EMBL/GenBank/DDBJ databases">
        <title>Whole genome-based taxonomy of the Shewanellaceae.</title>
        <authorList>
            <person name="Martin-Rodriguez A.J."/>
        </authorList>
    </citation>
    <scope>NUCLEOTIDE SEQUENCE [LARGE SCALE GENOMIC DNA]</scope>
    <source>
        <strain evidence="1 2">DSM 17177</strain>
    </source>
</reference>
<dbReference type="RefSeq" id="WP_248939207.1">
    <property type="nucleotide sequence ID" value="NZ_JAKIKS010000014.1"/>
</dbReference>
<dbReference type="InterPro" id="IPR004509">
    <property type="entry name" value="Competence_ComEA_HhH"/>
</dbReference>
<dbReference type="GO" id="GO:0003677">
    <property type="term" value="F:DNA binding"/>
    <property type="evidence" value="ECO:0007669"/>
    <property type="project" value="UniProtKB-KW"/>
</dbReference>
<dbReference type="InterPro" id="IPR010994">
    <property type="entry name" value="RuvA_2-like"/>
</dbReference>
<keyword evidence="1" id="KW-0238">DNA-binding</keyword>
<sequence length="96" mass="9896">MICSANAGSDSLAKAISAPQASSTMQTAQVSSDKINVNTASVSELATLKGVGSVKAQAIKQYQRSNGDFSSLADLEEVSGIGSSVIEENKNRIAFN</sequence>
<dbReference type="EMBL" id="JAKIKS010000014">
    <property type="protein sequence ID" value="MCL1123923.1"/>
    <property type="molecule type" value="Genomic_DNA"/>
</dbReference>
<dbReference type="PANTHER" id="PTHR21180:SF32">
    <property type="entry name" value="ENDONUCLEASE_EXONUCLEASE_PHOSPHATASE FAMILY DOMAIN-CONTAINING PROTEIN 1"/>
    <property type="match status" value="1"/>
</dbReference>
<evidence type="ECO:0000313" key="2">
    <source>
        <dbReference type="Proteomes" id="UP001203423"/>
    </source>
</evidence>
<evidence type="ECO:0000313" key="1">
    <source>
        <dbReference type="EMBL" id="MCL1123923.1"/>
    </source>
</evidence>